<feature type="transmembrane region" description="Helical" evidence="4">
    <location>
        <begin position="142"/>
        <end position="162"/>
    </location>
</feature>
<dbReference type="AlphaFoldDB" id="A0A432XGU9"/>
<feature type="transmembrane region" description="Helical" evidence="4">
    <location>
        <begin position="24"/>
        <end position="42"/>
    </location>
</feature>
<name>A0A432XGU9_9GAMM</name>
<dbReference type="CDD" id="cd01949">
    <property type="entry name" value="GGDEF"/>
    <property type="match status" value="1"/>
</dbReference>
<dbReference type="NCBIfam" id="TIGR00254">
    <property type="entry name" value="GGDEF"/>
    <property type="match status" value="1"/>
</dbReference>
<dbReference type="EMBL" id="PIPU01000003">
    <property type="protein sequence ID" value="RUO47989.1"/>
    <property type="molecule type" value="Genomic_DNA"/>
</dbReference>
<dbReference type="PANTHER" id="PTHR45138">
    <property type="entry name" value="REGULATORY COMPONENTS OF SENSORY TRANSDUCTION SYSTEM"/>
    <property type="match status" value="1"/>
</dbReference>
<dbReference type="STRING" id="519452.SAMN04488139_1490"/>
<feature type="transmembrane region" description="Helical" evidence="4">
    <location>
        <begin position="72"/>
        <end position="90"/>
    </location>
</feature>
<feature type="transmembrane region" description="Helical" evidence="4">
    <location>
        <begin position="117"/>
        <end position="136"/>
    </location>
</feature>
<evidence type="ECO:0000256" key="1">
    <source>
        <dbReference type="ARBA" id="ARBA00001946"/>
    </source>
</evidence>
<proteinExistence type="predicted"/>
<evidence type="ECO:0000313" key="6">
    <source>
        <dbReference type="EMBL" id="RUO47989.1"/>
    </source>
</evidence>
<evidence type="ECO:0000256" key="4">
    <source>
        <dbReference type="SAM" id="Phobius"/>
    </source>
</evidence>
<dbReference type="InterPro" id="IPR029787">
    <property type="entry name" value="Nucleotide_cyclase"/>
</dbReference>
<keyword evidence="4" id="KW-0472">Membrane</keyword>
<dbReference type="GO" id="GO:0052621">
    <property type="term" value="F:diguanylate cyclase activity"/>
    <property type="evidence" value="ECO:0007669"/>
    <property type="project" value="UniProtKB-EC"/>
</dbReference>
<dbReference type="Gene3D" id="3.30.70.270">
    <property type="match status" value="1"/>
</dbReference>
<protein>
    <recommendedName>
        <fullName evidence="2">diguanylate cyclase</fullName>
        <ecNumber evidence="2">2.7.7.65</ecNumber>
    </recommendedName>
</protein>
<dbReference type="FunFam" id="3.30.70.270:FF:000001">
    <property type="entry name" value="Diguanylate cyclase domain protein"/>
    <property type="match status" value="1"/>
</dbReference>
<organism evidence="6 7">
    <name type="scientific">Pseudidiomarina donghaiensis</name>
    <dbReference type="NCBI Taxonomy" id="519452"/>
    <lineage>
        <taxon>Bacteria</taxon>
        <taxon>Pseudomonadati</taxon>
        <taxon>Pseudomonadota</taxon>
        <taxon>Gammaproteobacteria</taxon>
        <taxon>Alteromonadales</taxon>
        <taxon>Idiomarinaceae</taxon>
        <taxon>Pseudidiomarina</taxon>
    </lineage>
</organism>
<sequence>MLAMTDKSADTLLQNFRNKVTRNMVWAGAVTLLALTVTQLWLAHYLQAAVMFTSGIVFAAIAYTFRAQRIPNYWRLLFMVLLTAICAMSIKQNGVIGVYWAYPLLVSSFFMFRDGYAIALATTITVATSAAAIAFMELDDAWRITASLTVILVLGSVFVVMLGRMQRLLHQLVITDTLTGLQNRQRLTGVLNELLASFKRYNRSASLLMLDLDHFKLLNDKHGHLFGDQMLKQLANRLKQRLRVNDQLFRVGGEEFLVVLPETDLAEAKKVAQKLLSTVSDEPFEGKDAQVHLTVSIGVAQLRLEQSWAEWINSADTALLEAKRKGRNQVCVAEGYTEI</sequence>
<accession>A0A432XGU9</accession>
<dbReference type="InterPro" id="IPR043128">
    <property type="entry name" value="Rev_trsase/Diguanyl_cyclase"/>
</dbReference>
<dbReference type="Pfam" id="PF00990">
    <property type="entry name" value="GGDEF"/>
    <property type="match status" value="1"/>
</dbReference>
<comment type="caution">
    <text evidence="6">The sequence shown here is derived from an EMBL/GenBank/DDBJ whole genome shotgun (WGS) entry which is preliminary data.</text>
</comment>
<dbReference type="EC" id="2.7.7.65" evidence="2"/>
<dbReference type="Proteomes" id="UP000286985">
    <property type="component" value="Unassembled WGS sequence"/>
</dbReference>
<dbReference type="PANTHER" id="PTHR45138:SF9">
    <property type="entry name" value="DIGUANYLATE CYCLASE DGCM-RELATED"/>
    <property type="match status" value="1"/>
</dbReference>
<evidence type="ECO:0000256" key="2">
    <source>
        <dbReference type="ARBA" id="ARBA00012528"/>
    </source>
</evidence>
<dbReference type="InterPro" id="IPR000160">
    <property type="entry name" value="GGDEF_dom"/>
</dbReference>
<feature type="domain" description="GGDEF" evidence="5">
    <location>
        <begin position="203"/>
        <end position="335"/>
    </location>
</feature>
<comment type="catalytic activity">
    <reaction evidence="3">
        <text>2 GTP = 3',3'-c-di-GMP + 2 diphosphate</text>
        <dbReference type="Rhea" id="RHEA:24898"/>
        <dbReference type="ChEBI" id="CHEBI:33019"/>
        <dbReference type="ChEBI" id="CHEBI:37565"/>
        <dbReference type="ChEBI" id="CHEBI:58805"/>
        <dbReference type="EC" id="2.7.7.65"/>
    </reaction>
</comment>
<keyword evidence="4" id="KW-0812">Transmembrane</keyword>
<evidence type="ECO:0000259" key="5">
    <source>
        <dbReference type="PROSITE" id="PS50887"/>
    </source>
</evidence>
<evidence type="ECO:0000313" key="7">
    <source>
        <dbReference type="Proteomes" id="UP000286985"/>
    </source>
</evidence>
<dbReference type="OrthoDB" id="9812260at2"/>
<feature type="transmembrane region" description="Helical" evidence="4">
    <location>
        <begin position="48"/>
        <end position="65"/>
    </location>
</feature>
<keyword evidence="4" id="KW-1133">Transmembrane helix</keyword>
<dbReference type="InterPro" id="IPR050469">
    <property type="entry name" value="Diguanylate_Cyclase"/>
</dbReference>
<dbReference type="SUPFAM" id="SSF55073">
    <property type="entry name" value="Nucleotide cyclase"/>
    <property type="match status" value="1"/>
</dbReference>
<dbReference type="PROSITE" id="PS50887">
    <property type="entry name" value="GGDEF"/>
    <property type="match status" value="1"/>
</dbReference>
<gene>
    <name evidence="6" type="ORF">CWE24_08355</name>
</gene>
<comment type="cofactor">
    <cofactor evidence="1">
        <name>Mg(2+)</name>
        <dbReference type="ChEBI" id="CHEBI:18420"/>
    </cofactor>
</comment>
<evidence type="ECO:0000256" key="3">
    <source>
        <dbReference type="ARBA" id="ARBA00034247"/>
    </source>
</evidence>
<reference evidence="7" key="1">
    <citation type="journal article" date="2018" name="Front. Microbiol.">
        <title>Genome-Based Analysis Reveals the Taxonomy and Diversity of the Family Idiomarinaceae.</title>
        <authorList>
            <person name="Liu Y."/>
            <person name="Lai Q."/>
            <person name="Shao Z."/>
        </authorList>
    </citation>
    <scope>NUCLEOTIDE SEQUENCE [LARGE SCALE GENOMIC DNA]</scope>
    <source>
        <strain evidence="7">908033</strain>
    </source>
</reference>
<keyword evidence="7" id="KW-1185">Reference proteome</keyword>
<dbReference type="SMART" id="SM00267">
    <property type="entry name" value="GGDEF"/>
    <property type="match status" value="1"/>
</dbReference>